<dbReference type="Gene3D" id="3.30.1580.10">
    <property type="entry name" value="Head-to-tail joining protein W"/>
    <property type="match status" value="1"/>
</dbReference>
<proteinExistence type="predicted"/>
<protein>
    <submittedName>
        <fullName evidence="1">Uncharacterized protein</fullName>
    </submittedName>
</protein>
<accession>A0A450SQ87</accession>
<organism evidence="1">
    <name type="scientific">Candidatus Kentrum sp. FW</name>
    <dbReference type="NCBI Taxonomy" id="2126338"/>
    <lineage>
        <taxon>Bacteria</taxon>
        <taxon>Pseudomonadati</taxon>
        <taxon>Pseudomonadota</taxon>
        <taxon>Gammaproteobacteria</taxon>
        <taxon>Candidatus Kentrum</taxon>
    </lineage>
</organism>
<dbReference type="GO" id="GO:0019058">
    <property type="term" value="P:viral life cycle"/>
    <property type="evidence" value="ECO:0007669"/>
    <property type="project" value="InterPro"/>
</dbReference>
<name>A0A450SQ87_9GAMM</name>
<evidence type="ECO:0000313" key="1">
    <source>
        <dbReference type="EMBL" id="VFJ56067.1"/>
    </source>
</evidence>
<dbReference type="EMBL" id="CAADFD010000025">
    <property type="protein sequence ID" value="VFJ56067.1"/>
    <property type="molecule type" value="Genomic_DNA"/>
</dbReference>
<dbReference type="InterPro" id="IPR036626">
    <property type="entry name" value="GpW_sf"/>
</dbReference>
<reference evidence="1" key="1">
    <citation type="submission" date="2019-02" db="EMBL/GenBank/DDBJ databases">
        <authorList>
            <person name="Gruber-Vodicka R. H."/>
            <person name="Seah K. B. B."/>
        </authorList>
    </citation>
    <scope>NUCLEOTIDE SEQUENCE</scope>
    <source>
        <strain evidence="1">BECK_BZ106</strain>
    </source>
</reference>
<sequence length="105" mass="12365">MTDCQQRFTKATGAMHRLVTGVRTVEVDAEGQWVRYARARSGFSNIELGLRSVCRQELRYSMEYRFRSILAKLHLNDHVYEPTPRIMKERLLFHSKPTRHDPMQG</sequence>
<dbReference type="AlphaFoldDB" id="A0A450SQ87"/>
<gene>
    <name evidence="1" type="ORF">BECKFW1821B_GA0114236_102534</name>
</gene>